<evidence type="ECO:0000256" key="1">
    <source>
        <dbReference type="SAM" id="MobiDB-lite"/>
    </source>
</evidence>
<evidence type="ECO:0000313" key="2">
    <source>
        <dbReference type="EMBL" id="KAF2644316.1"/>
    </source>
</evidence>
<accession>A0A6A6S8Y4</accession>
<feature type="region of interest" description="Disordered" evidence="1">
    <location>
        <begin position="70"/>
        <end position="95"/>
    </location>
</feature>
<sequence>MLPAALSFTANNPPLPIHRTTSSPDIVEPSQSFVFFHLKEHRVLQVHLCHRVQLDRKASSISSPQIVLPHMRHRSPRGPRVNKTSSKGDEMPTGLKRARHCDRASLARQGVGHNDFQSHSLYTRETADTWEHGELISSEQQSDCVLHDIVLTRTAPARLRRTKDTIGGYVEIPPRGYNDMWDGRWHSKVGSEDVLHGGEYVGEPSA</sequence>
<organism evidence="2 3">
    <name type="scientific">Massarina eburnea CBS 473.64</name>
    <dbReference type="NCBI Taxonomy" id="1395130"/>
    <lineage>
        <taxon>Eukaryota</taxon>
        <taxon>Fungi</taxon>
        <taxon>Dikarya</taxon>
        <taxon>Ascomycota</taxon>
        <taxon>Pezizomycotina</taxon>
        <taxon>Dothideomycetes</taxon>
        <taxon>Pleosporomycetidae</taxon>
        <taxon>Pleosporales</taxon>
        <taxon>Massarineae</taxon>
        <taxon>Massarinaceae</taxon>
        <taxon>Massarina</taxon>
    </lineage>
</organism>
<reference evidence="2" key="1">
    <citation type="journal article" date="2020" name="Stud. Mycol.">
        <title>101 Dothideomycetes genomes: a test case for predicting lifestyles and emergence of pathogens.</title>
        <authorList>
            <person name="Haridas S."/>
            <person name="Albert R."/>
            <person name="Binder M."/>
            <person name="Bloem J."/>
            <person name="Labutti K."/>
            <person name="Salamov A."/>
            <person name="Andreopoulos B."/>
            <person name="Baker S."/>
            <person name="Barry K."/>
            <person name="Bills G."/>
            <person name="Bluhm B."/>
            <person name="Cannon C."/>
            <person name="Castanera R."/>
            <person name="Culley D."/>
            <person name="Daum C."/>
            <person name="Ezra D."/>
            <person name="Gonzalez J."/>
            <person name="Henrissat B."/>
            <person name="Kuo A."/>
            <person name="Liang C."/>
            <person name="Lipzen A."/>
            <person name="Lutzoni F."/>
            <person name="Magnuson J."/>
            <person name="Mondo S."/>
            <person name="Nolan M."/>
            <person name="Ohm R."/>
            <person name="Pangilinan J."/>
            <person name="Park H.-J."/>
            <person name="Ramirez L."/>
            <person name="Alfaro M."/>
            <person name="Sun H."/>
            <person name="Tritt A."/>
            <person name="Yoshinaga Y."/>
            <person name="Zwiers L.-H."/>
            <person name="Turgeon B."/>
            <person name="Goodwin S."/>
            <person name="Spatafora J."/>
            <person name="Crous P."/>
            <person name="Grigoriev I."/>
        </authorList>
    </citation>
    <scope>NUCLEOTIDE SEQUENCE</scope>
    <source>
        <strain evidence="2">CBS 473.64</strain>
    </source>
</reference>
<keyword evidence="3" id="KW-1185">Reference proteome</keyword>
<feature type="region of interest" description="Disordered" evidence="1">
    <location>
        <begin position="1"/>
        <end position="23"/>
    </location>
</feature>
<name>A0A6A6S8Y4_9PLEO</name>
<dbReference type="Proteomes" id="UP000799753">
    <property type="component" value="Unassembled WGS sequence"/>
</dbReference>
<dbReference type="AlphaFoldDB" id="A0A6A6S8Y4"/>
<gene>
    <name evidence="2" type="ORF">P280DRAFT_230163</name>
</gene>
<proteinExistence type="predicted"/>
<evidence type="ECO:0000313" key="3">
    <source>
        <dbReference type="Proteomes" id="UP000799753"/>
    </source>
</evidence>
<dbReference type="EMBL" id="MU006779">
    <property type="protein sequence ID" value="KAF2644316.1"/>
    <property type="molecule type" value="Genomic_DNA"/>
</dbReference>
<protein>
    <submittedName>
        <fullName evidence="2">Uncharacterized protein</fullName>
    </submittedName>
</protein>